<feature type="transmembrane region" description="Helical" evidence="1">
    <location>
        <begin position="266"/>
        <end position="286"/>
    </location>
</feature>
<keyword evidence="3" id="KW-0808">Transferase</keyword>
<dbReference type="GO" id="GO:0016020">
    <property type="term" value="C:membrane"/>
    <property type="evidence" value="ECO:0007669"/>
    <property type="project" value="TreeGrafter"/>
</dbReference>
<reference evidence="3 4" key="1">
    <citation type="submission" date="2016-10" db="EMBL/GenBank/DDBJ databases">
        <authorList>
            <person name="de Groot N.N."/>
        </authorList>
    </citation>
    <scope>NUCLEOTIDE SEQUENCE [LARGE SCALE GENOMIC DNA]</scope>
    <source>
        <strain evidence="3 4">DSM 21668</strain>
    </source>
</reference>
<keyword evidence="1" id="KW-0812">Transmembrane</keyword>
<protein>
    <submittedName>
        <fullName evidence="3">Peptidoglycan/LPS O-acetylase OafA/YrhL, contains acyltransferase and SGNH-hydrolase domains</fullName>
    </submittedName>
</protein>
<feature type="transmembrane region" description="Helical" evidence="1">
    <location>
        <begin position="170"/>
        <end position="187"/>
    </location>
</feature>
<feature type="transmembrane region" description="Helical" evidence="1">
    <location>
        <begin position="343"/>
        <end position="365"/>
    </location>
</feature>
<proteinExistence type="predicted"/>
<sequence>MSASAVGKIPAKEDIYFNQLDGIRFIAVFLVLFDHWMSGYIPFPLGPLGVNMFFVLSGFLITRILIESKHKYAPREGGLGIYLKKFYIRRTLRIFPIYYLTIFVLFALNVPPVREKLAWCLLYATNIYVAHYDQWLGVIDHFWSLAVEEQFYVFFPLVVFFFPTRHLEKLLWVFIAGSVLLRLYYYLQGGSWAKCYVLMPTSLDAFGLGGLMAYLFIFKKDSFRKLFSRRYLVWLGLGGVVGIILWQQSAPVPSLEHISYVVFERLTSSIFCFFLIGNAVYGYTGVMKAFLEHPASVYLGKISYGLYLYHNFVFNHFHTPPSHPVYKLMHRIYGHFPALADNYFFQFVMYFAITVLVATVSWYLIEKPVNDLKNKFRY</sequence>
<dbReference type="PANTHER" id="PTHR23028">
    <property type="entry name" value="ACETYLTRANSFERASE"/>
    <property type="match status" value="1"/>
</dbReference>
<evidence type="ECO:0000256" key="1">
    <source>
        <dbReference type="SAM" id="Phobius"/>
    </source>
</evidence>
<name>A0A1G9QA61_9BACT</name>
<keyword evidence="1" id="KW-0472">Membrane</keyword>
<dbReference type="OrthoDB" id="9796461at2"/>
<keyword evidence="4" id="KW-1185">Reference proteome</keyword>
<keyword evidence="3" id="KW-0378">Hydrolase</keyword>
<dbReference type="RefSeq" id="WP_093202922.1">
    <property type="nucleotide sequence ID" value="NZ_FNGS01000004.1"/>
</dbReference>
<organism evidence="3 4">
    <name type="scientific">Siphonobacter aquaeclarae</name>
    <dbReference type="NCBI Taxonomy" id="563176"/>
    <lineage>
        <taxon>Bacteria</taxon>
        <taxon>Pseudomonadati</taxon>
        <taxon>Bacteroidota</taxon>
        <taxon>Cytophagia</taxon>
        <taxon>Cytophagales</taxon>
        <taxon>Cytophagaceae</taxon>
        <taxon>Siphonobacter</taxon>
    </lineage>
</organism>
<dbReference type="GO" id="GO:0000271">
    <property type="term" value="P:polysaccharide biosynthetic process"/>
    <property type="evidence" value="ECO:0007669"/>
    <property type="project" value="TreeGrafter"/>
</dbReference>
<accession>A0A1G9QA61</accession>
<feature type="transmembrane region" description="Helical" evidence="1">
    <location>
        <begin position="142"/>
        <end position="163"/>
    </location>
</feature>
<feature type="transmembrane region" description="Helical" evidence="1">
    <location>
        <begin position="48"/>
        <end position="66"/>
    </location>
</feature>
<evidence type="ECO:0000259" key="2">
    <source>
        <dbReference type="Pfam" id="PF01757"/>
    </source>
</evidence>
<dbReference type="InterPro" id="IPR050879">
    <property type="entry name" value="Acyltransferase_3"/>
</dbReference>
<feature type="transmembrane region" description="Helical" evidence="1">
    <location>
        <begin position="87"/>
        <end position="108"/>
    </location>
</feature>
<dbReference type="Proteomes" id="UP000198901">
    <property type="component" value="Unassembled WGS sequence"/>
</dbReference>
<dbReference type="GO" id="GO:0016787">
    <property type="term" value="F:hydrolase activity"/>
    <property type="evidence" value="ECO:0007669"/>
    <property type="project" value="UniProtKB-KW"/>
</dbReference>
<evidence type="ECO:0000313" key="3">
    <source>
        <dbReference type="EMBL" id="SDM07958.1"/>
    </source>
</evidence>
<keyword evidence="1" id="KW-1133">Transmembrane helix</keyword>
<feature type="domain" description="Acyltransferase 3" evidence="2">
    <location>
        <begin position="18"/>
        <end position="361"/>
    </location>
</feature>
<dbReference type="PANTHER" id="PTHR23028:SF53">
    <property type="entry name" value="ACYL_TRANSF_3 DOMAIN-CONTAINING PROTEIN"/>
    <property type="match status" value="1"/>
</dbReference>
<keyword evidence="3" id="KW-0012">Acyltransferase</keyword>
<dbReference type="Pfam" id="PF01757">
    <property type="entry name" value="Acyl_transf_3"/>
    <property type="match status" value="1"/>
</dbReference>
<dbReference type="STRING" id="563176.SAMN04488090_2538"/>
<gene>
    <name evidence="3" type="ORF">SAMN04488090_2538</name>
</gene>
<feature type="transmembrane region" description="Helical" evidence="1">
    <location>
        <begin position="230"/>
        <end position="246"/>
    </location>
</feature>
<dbReference type="GO" id="GO:0016747">
    <property type="term" value="F:acyltransferase activity, transferring groups other than amino-acyl groups"/>
    <property type="evidence" value="ECO:0007669"/>
    <property type="project" value="InterPro"/>
</dbReference>
<dbReference type="AlphaFoldDB" id="A0A1G9QA61"/>
<feature type="transmembrane region" description="Helical" evidence="1">
    <location>
        <begin position="298"/>
        <end position="317"/>
    </location>
</feature>
<dbReference type="EMBL" id="FNGS01000004">
    <property type="protein sequence ID" value="SDM07958.1"/>
    <property type="molecule type" value="Genomic_DNA"/>
</dbReference>
<dbReference type="InterPro" id="IPR002656">
    <property type="entry name" value="Acyl_transf_3_dom"/>
</dbReference>
<evidence type="ECO:0000313" key="4">
    <source>
        <dbReference type="Proteomes" id="UP000198901"/>
    </source>
</evidence>
<feature type="transmembrane region" description="Helical" evidence="1">
    <location>
        <begin position="199"/>
        <end position="218"/>
    </location>
</feature>